<protein>
    <submittedName>
        <fullName evidence="1">Uncharacterized protein</fullName>
    </submittedName>
</protein>
<sequence>MRAAHLRRAAPSAKLGACGRACRSDRNRAIAHPEDGGHAG</sequence>
<name>A0AAW9CYC4_BURTH</name>
<proteinExistence type="predicted"/>
<dbReference type="Proteomes" id="UP001272137">
    <property type="component" value="Unassembled WGS sequence"/>
</dbReference>
<gene>
    <name evidence="1" type="ORF">C7S16_1110</name>
</gene>
<accession>A0AAW9CYC4</accession>
<comment type="caution">
    <text evidence="1">The sequence shown here is derived from an EMBL/GenBank/DDBJ whole genome shotgun (WGS) entry which is preliminary data.</text>
</comment>
<evidence type="ECO:0000313" key="2">
    <source>
        <dbReference type="Proteomes" id="UP001272137"/>
    </source>
</evidence>
<dbReference type="AlphaFoldDB" id="A0AAW9CYC4"/>
<organism evidence="1 2">
    <name type="scientific">Burkholderia thailandensis</name>
    <dbReference type="NCBI Taxonomy" id="57975"/>
    <lineage>
        <taxon>Bacteria</taxon>
        <taxon>Pseudomonadati</taxon>
        <taxon>Pseudomonadota</taxon>
        <taxon>Betaproteobacteria</taxon>
        <taxon>Burkholderiales</taxon>
        <taxon>Burkholderiaceae</taxon>
        <taxon>Burkholderia</taxon>
        <taxon>pseudomallei group</taxon>
    </lineage>
</organism>
<dbReference type="EMBL" id="QXCT01000002">
    <property type="protein sequence ID" value="MDW9255630.1"/>
    <property type="molecule type" value="Genomic_DNA"/>
</dbReference>
<evidence type="ECO:0000313" key="1">
    <source>
        <dbReference type="EMBL" id="MDW9255630.1"/>
    </source>
</evidence>
<reference evidence="1" key="1">
    <citation type="submission" date="2018-08" db="EMBL/GenBank/DDBJ databases">
        <title>Identification of Burkholderia cepacia strains that express a Burkholderia pseudomallei-like capsular polysaccharide.</title>
        <authorList>
            <person name="Burtnick M.N."/>
            <person name="Vongsouvath M."/>
            <person name="Newton P."/>
            <person name="Wuthiekanun V."/>
            <person name="Limmathurotsakul D."/>
            <person name="Brett P.J."/>
            <person name="Chantratita N."/>
            <person name="Dance D.A."/>
        </authorList>
    </citation>
    <scope>NUCLEOTIDE SEQUENCE</scope>
    <source>
        <strain evidence="1">SBXCC001</strain>
    </source>
</reference>